<proteinExistence type="predicted"/>
<dbReference type="KEGG" id="svp:Pan189_03340"/>
<feature type="region of interest" description="Disordered" evidence="1">
    <location>
        <begin position="66"/>
        <end position="171"/>
    </location>
</feature>
<feature type="compositionally biased region" description="Basic and acidic residues" evidence="1">
    <location>
        <begin position="110"/>
        <end position="121"/>
    </location>
</feature>
<reference evidence="2 3" key="1">
    <citation type="submission" date="2019-02" db="EMBL/GenBank/DDBJ databases">
        <title>Deep-cultivation of Planctomycetes and their phenomic and genomic characterization uncovers novel biology.</title>
        <authorList>
            <person name="Wiegand S."/>
            <person name="Jogler M."/>
            <person name="Boedeker C."/>
            <person name="Pinto D."/>
            <person name="Vollmers J."/>
            <person name="Rivas-Marin E."/>
            <person name="Kohn T."/>
            <person name="Peeters S.H."/>
            <person name="Heuer A."/>
            <person name="Rast P."/>
            <person name="Oberbeckmann S."/>
            <person name="Bunk B."/>
            <person name="Jeske O."/>
            <person name="Meyerdierks A."/>
            <person name="Storesund J.E."/>
            <person name="Kallscheuer N."/>
            <person name="Luecker S."/>
            <person name="Lage O.M."/>
            <person name="Pohl T."/>
            <person name="Merkel B.J."/>
            <person name="Hornburger P."/>
            <person name="Mueller R.-W."/>
            <person name="Bruemmer F."/>
            <person name="Labrenz M."/>
            <person name="Spormann A.M."/>
            <person name="Op den Camp H."/>
            <person name="Overmann J."/>
            <person name="Amann R."/>
            <person name="Jetten M.S.M."/>
            <person name="Mascher T."/>
            <person name="Medema M.H."/>
            <person name="Devos D.P."/>
            <person name="Kaster A.-K."/>
            <person name="Ovreas L."/>
            <person name="Rohde M."/>
            <person name="Galperin M.Y."/>
            <person name="Jogler C."/>
        </authorList>
    </citation>
    <scope>NUCLEOTIDE SEQUENCE [LARGE SCALE GENOMIC DNA]</scope>
    <source>
        <strain evidence="2 3">Pan189</strain>
    </source>
</reference>
<dbReference type="EMBL" id="CP036268">
    <property type="protein sequence ID" value="QDT35979.1"/>
    <property type="molecule type" value="Genomic_DNA"/>
</dbReference>
<evidence type="ECO:0000313" key="2">
    <source>
        <dbReference type="EMBL" id="QDT35979.1"/>
    </source>
</evidence>
<gene>
    <name evidence="2" type="ORF">Pan189_03340</name>
</gene>
<dbReference type="Proteomes" id="UP000317318">
    <property type="component" value="Chromosome"/>
</dbReference>
<feature type="compositionally biased region" description="Basic and acidic residues" evidence="1">
    <location>
        <begin position="1"/>
        <end position="14"/>
    </location>
</feature>
<feature type="region of interest" description="Disordered" evidence="1">
    <location>
        <begin position="1"/>
        <end position="29"/>
    </location>
</feature>
<evidence type="ECO:0000313" key="3">
    <source>
        <dbReference type="Proteomes" id="UP000317318"/>
    </source>
</evidence>
<name>A0A517QWD7_9PLAN</name>
<keyword evidence="3" id="KW-1185">Reference proteome</keyword>
<dbReference type="AlphaFoldDB" id="A0A517QWD7"/>
<organism evidence="2 3">
    <name type="scientific">Stratiformator vulcanicus</name>
    <dbReference type="NCBI Taxonomy" id="2527980"/>
    <lineage>
        <taxon>Bacteria</taxon>
        <taxon>Pseudomonadati</taxon>
        <taxon>Planctomycetota</taxon>
        <taxon>Planctomycetia</taxon>
        <taxon>Planctomycetales</taxon>
        <taxon>Planctomycetaceae</taxon>
        <taxon>Stratiformator</taxon>
    </lineage>
</organism>
<protein>
    <submittedName>
        <fullName evidence="2">Uncharacterized protein</fullName>
    </submittedName>
</protein>
<sequence length="171" mass="19136">MGPRIRTEERRLESQTDAPRLRLQRGRPSGPKICRAVCHDILTLPVRISDNWPRLIRHVRFASAMPRQSGDVQRHSHASPVRSPTERTRPSHGRYRTGDFARRPSLHRARLADKTTERGRDAGCAGLRHHVPTSGGRSAPAAKREADRAAATRDHRHESHGNLALSGPASR</sequence>
<feature type="compositionally biased region" description="Basic and acidic residues" evidence="1">
    <location>
        <begin position="142"/>
        <end position="160"/>
    </location>
</feature>
<accession>A0A517QWD7</accession>
<evidence type="ECO:0000256" key="1">
    <source>
        <dbReference type="SAM" id="MobiDB-lite"/>
    </source>
</evidence>